<organism evidence="3 4">
    <name type="scientific">Lasallia pustulata</name>
    <dbReference type="NCBI Taxonomy" id="136370"/>
    <lineage>
        <taxon>Eukaryota</taxon>
        <taxon>Fungi</taxon>
        <taxon>Dikarya</taxon>
        <taxon>Ascomycota</taxon>
        <taxon>Pezizomycotina</taxon>
        <taxon>Lecanoromycetes</taxon>
        <taxon>OSLEUM clade</taxon>
        <taxon>Umbilicariomycetidae</taxon>
        <taxon>Umbilicariales</taxon>
        <taxon>Umbilicariaceae</taxon>
        <taxon>Lasallia</taxon>
    </lineage>
</organism>
<gene>
    <name evidence="3" type="ORF">FRX48_06965</name>
</gene>
<evidence type="ECO:0000256" key="1">
    <source>
        <dbReference type="SAM" id="MobiDB-lite"/>
    </source>
</evidence>
<dbReference type="PANTHER" id="PTHR43283">
    <property type="entry name" value="BETA-LACTAMASE-RELATED"/>
    <property type="match status" value="1"/>
</dbReference>
<dbReference type="AlphaFoldDB" id="A0A5M8PKJ9"/>
<dbReference type="InterPro" id="IPR012338">
    <property type="entry name" value="Beta-lactam/transpept-like"/>
</dbReference>
<evidence type="ECO:0000313" key="3">
    <source>
        <dbReference type="EMBL" id="KAA6409412.1"/>
    </source>
</evidence>
<comment type="caution">
    <text evidence="3">The sequence shown here is derived from an EMBL/GenBank/DDBJ whole genome shotgun (WGS) entry which is preliminary data.</text>
</comment>
<dbReference type="Gene3D" id="3.40.710.10">
    <property type="entry name" value="DD-peptidase/beta-lactamase superfamily"/>
    <property type="match status" value="1"/>
</dbReference>
<evidence type="ECO:0000313" key="4">
    <source>
        <dbReference type="Proteomes" id="UP000324767"/>
    </source>
</evidence>
<feature type="region of interest" description="Disordered" evidence="1">
    <location>
        <begin position="1"/>
        <end position="20"/>
    </location>
</feature>
<dbReference type="EMBL" id="VXIT01000011">
    <property type="protein sequence ID" value="KAA6409412.1"/>
    <property type="molecule type" value="Genomic_DNA"/>
</dbReference>
<feature type="region of interest" description="Disordered" evidence="1">
    <location>
        <begin position="405"/>
        <end position="437"/>
    </location>
</feature>
<sequence length="522" mass="56992">MSHIESIIQQATSDPKRGTPGLVFQAVDRNGNILSSVASGLRSLDDKAPMTPDTIFWIASCTKLVTSIALMQLFEQGTADLDSADQLEEVVPEMAEVKILEGIDSNGKEIVRDKKNRITLRMLQTHTAGFGYTFFSHDLWARIGQDPQKDEFQGTLSGFQQPLEFEPGTNRAYGVNIDWVGVFIERITGQSLGAYFREHIFNPLGIHNTAFVTQGEMRQKLAGMHSRSEDGVVRGIPHPYKPARTEMAEAETFHSGGGGLLSNAPDYCQLLATLLNDGTSPLTHARLLQKPTIDQMFSPQLPTWESSYATAGCPISRPDLVNVALEDGLPLTGRQNWGLSFLLEGENLQRGSAPGLSNCWWELDRERGVGGVLLSQVLPFGDPVVGPLWVEVMGRVYAGEEQVAGGDGAKNCATSGKPPVDPLTAADPESEDESDPEDVLLQALMGEDEYKDGVSDNGKDVEEFDDETLLNSDSKGLGLEKMLLPPMSKNDKEDPLECFKDHLAYIIQGLKAMSKDTLPADI</sequence>
<dbReference type="PANTHER" id="PTHR43283:SF3">
    <property type="entry name" value="BETA-LACTAMASE FAMILY PROTEIN (AFU_ORTHOLOGUE AFUA_5G07500)"/>
    <property type="match status" value="1"/>
</dbReference>
<feature type="domain" description="Beta-lactamase-related" evidence="2">
    <location>
        <begin position="16"/>
        <end position="379"/>
    </location>
</feature>
<name>A0A5M8PKJ9_9LECA</name>
<dbReference type="SUPFAM" id="SSF56601">
    <property type="entry name" value="beta-lactamase/transpeptidase-like"/>
    <property type="match status" value="1"/>
</dbReference>
<proteinExistence type="predicted"/>
<reference evidence="3 4" key="1">
    <citation type="submission" date="2019-09" db="EMBL/GenBank/DDBJ databases">
        <title>The hologenome of the rock-dwelling lichen Lasallia pustulata.</title>
        <authorList>
            <person name="Greshake Tzovaras B."/>
            <person name="Segers F."/>
            <person name="Bicker A."/>
            <person name="Dal Grande F."/>
            <person name="Otte J."/>
            <person name="Hankeln T."/>
            <person name="Schmitt I."/>
            <person name="Ebersberger I."/>
        </authorList>
    </citation>
    <scope>NUCLEOTIDE SEQUENCE [LARGE SCALE GENOMIC DNA]</scope>
    <source>
        <strain evidence="3">A1-1</strain>
    </source>
</reference>
<feature type="compositionally biased region" description="Acidic residues" evidence="1">
    <location>
        <begin position="428"/>
        <end position="437"/>
    </location>
</feature>
<dbReference type="InterPro" id="IPR050789">
    <property type="entry name" value="Diverse_Enzym_Activities"/>
</dbReference>
<protein>
    <recommendedName>
        <fullName evidence="2">Beta-lactamase-related domain-containing protein</fullName>
    </recommendedName>
</protein>
<accession>A0A5M8PKJ9</accession>
<evidence type="ECO:0000259" key="2">
    <source>
        <dbReference type="Pfam" id="PF00144"/>
    </source>
</evidence>
<dbReference type="OrthoDB" id="428260at2759"/>
<dbReference type="InterPro" id="IPR001466">
    <property type="entry name" value="Beta-lactam-related"/>
</dbReference>
<dbReference type="Pfam" id="PF00144">
    <property type="entry name" value="Beta-lactamase"/>
    <property type="match status" value="1"/>
</dbReference>
<dbReference type="Proteomes" id="UP000324767">
    <property type="component" value="Unassembled WGS sequence"/>
</dbReference>